<sequence length="275" mass="30916">MFTLREMSASSSVESVPHAEPLPSVEYVLHGKPLSSVESLSSVELLSSVGSVPYGEPLPLTFDALALGRATRPKRLVNIRRYLLVANQLMGWKLWTMMIFHIRLSFRADEGIDVMCSQFLHPLTSVDEFGTVTTLDVQIRGKTGKKKWIVLSLYRDDQCPELCPVRAVLAWIHLSRHPGTGYLFPHDKDATKCYPPATFQTKCRNVCTKVTGRQGPFATHWLRKTGWLLATWGGGSGVDMQQASRHKSLEMAGRYKQDVQSLLEIAKNQRYLIDV</sequence>
<evidence type="ECO:0008006" key="4">
    <source>
        <dbReference type="Google" id="ProtNLM"/>
    </source>
</evidence>
<dbReference type="VEuPathDB" id="FungiDB:H257_07998"/>
<dbReference type="InterPro" id="IPR011010">
    <property type="entry name" value="DNA_brk_join_enz"/>
</dbReference>
<dbReference type="AlphaFoldDB" id="A0A397AJE7"/>
<comment type="caution">
    <text evidence="2">The sequence shown here is derived from an EMBL/GenBank/DDBJ whole genome shotgun (WGS) entry which is preliminary data.</text>
</comment>
<name>A0A397AJE7_APHAT</name>
<dbReference type="Gene3D" id="1.10.443.10">
    <property type="entry name" value="Intergrase catalytic core"/>
    <property type="match status" value="1"/>
</dbReference>
<reference evidence="2 3" key="1">
    <citation type="submission" date="2018-08" db="EMBL/GenBank/DDBJ databases">
        <title>Aphanomyces genome sequencing and annotation.</title>
        <authorList>
            <person name="Minardi D."/>
            <person name="Oidtmann B."/>
            <person name="Van Der Giezen M."/>
            <person name="Studholme D.J."/>
        </authorList>
    </citation>
    <scope>NUCLEOTIDE SEQUENCE [LARGE SCALE GENOMIC DNA]</scope>
    <source>
        <strain evidence="2 3">Kv</strain>
    </source>
</reference>
<dbReference type="SUPFAM" id="SSF56349">
    <property type="entry name" value="DNA breaking-rejoining enzymes"/>
    <property type="match status" value="1"/>
</dbReference>
<gene>
    <name evidence="2" type="ORF">DYB36_010017</name>
</gene>
<dbReference type="Proteomes" id="UP000265427">
    <property type="component" value="Unassembled WGS sequence"/>
</dbReference>
<keyword evidence="1" id="KW-0233">DNA recombination</keyword>
<protein>
    <recommendedName>
        <fullName evidence="4">Tyr recombinase domain-containing protein</fullName>
    </recommendedName>
</protein>
<proteinExistence type="predicted"/>
<dbReference type="GO" id="GO:0006310">
    <property type="term" value="P:DNA recombination"/>
    <property type="evidence" value="ECO:0007669"/>
    <property type="project" value="UniProtKB-KW"/>
</dbReference>
<dbReference type="GO" id="GO:0015074">
    <property type="term" value="P:DNA integration"/>
    <property type="evidence" value="ECO:0007669"/>
    <property type="project" value="InterPro"/>
</dbReference>
<evidence type="ECO:0000256" key="1">
    <source>
        <dbReference type="ARBA" id="ARBA00023172"/>
    </source>
</evidence>
<dbReference type="InterPro" id="IPR013762">
    <property type="entry name" value="Integrase-like_cat_sf"/>
</dbReference>
<evidence type="ECO:0000313" key="2">
    <source>
        <dbReference type="EMBL" id="RHY08003.1"/>
    </source>
</evidence>
<evidence type="ECO:0000313" key="3">
    <source>
        <dbReference type="Proteomes" id="UP000265427"/>
    </source>
</evidence>
<accession>A0A397AJE7</accession>
<organism evidence="2 3">
    <name type="scientific">Aphanomyces astaci</name>
    <name type="common">Crayfish plague agent</name>
    <dbReference type="NCBI Taxonomy" id="112090"/>
    <lineage>
        <taxon>Eukaryota</taxon>
        <taxon>Sar</taxon>
        <taxon>Stramenopiles</taxon>
        <taxon>Oomycota</taxon>
        <taxon>Saprolegniomycetes</taxon>
        <taxon>Saprolegniales</taxon>
        <taxon>Verrucalvaceae</taxon>
        <taxon>Aphanomyces</taxon>
    </lineage>
</organism>
<dbReference type="EMBL" id="QUSZ01005845">
    <property type="protein sequence ID" value="RHY08003.1"/>
    <property type="molecule type" value="Genomic_DNA"/>
</dbReference>
<dbReference type="GO" id="GO:0003677">
    <property type="term" value="F:DNA binding"/>
    <property type="evidence" value="ECO:0007669"/>
    <property type="project" value="InterPro"/>
</dbReference>